<sequence>MLSLVRGQSDDHAKAEALSKALAEEVLPLTLGEQELVRETWTMLESNLADNGIALYLRLFEIAPEAKGLFAFSEDEENPLHKDPTMRLHATEVLRSLGLAACRIGQSMRIGGVLENLGRRHVDYGATLEVYSVTKEAFLWVVERALEENSCPEVLTAWSKAYDNLANAMKRGHQAVVEERRRAAPRNGSPARPPRSSPRKLRPFSKLGLNKLRSFGDRITSEKGRTWHGATQYAAATMGTSNV</sequence>
<dbReference type="OMA" id="MGEEFIH"/>
<dbReference type="PANTHER" id="PTHR22924:SF98">
    <property type="entry name" value="NON-SYMBIOTIC HEMOGLOBIN 3"/>
    <property type="match status" value="1"/>
</dbReference>
<dbReference type="InterPro" id="IPR001032">
    <property type="entry name" value="Leghaemoglobin-like"/>
</dbReference>
<dbReference type="EMBL" id="DF236961">
    <property type="protein sequence ID" value="GAQ78371.1"/>
    <property type="molecule type" value="Genomic_DNA"/>
</dbReference>
<feature type="domain" description="Globin" evidence="11">
    <location>
        <begin position="28"/>
        <end position="174"/>
    </location>
</feature>
<comment type="similarity">
    <text evidence="3">Belongs to the plant globin family.</text>
</comment>
<dbReference type="CDD" id="cd01040">
    <property type="entry name" value="Mb-like"/>
    <property type="match status" value="1"/>
</dbReference>
<dbReference type="PANTHER" id="PTHR22924">
    <property type="entry name" value="LEGHEMOGLOBIN-RELATED"/>
    <property type="match status" value="1"/>
</dbReference>
<evidence type="ECO:0000256" key="9">
    <source>
        <dbReference type="ARBA" id="ARBA00023242"/>
    </source>
</evidence>
<gene>
    <name evidence="12" type="ORF">KFL_000120190</name>
</gene>
<dbReference type="Gene3D" id="1.10.490.10">
    <property type="entry name" value="Globins"/>
    <property type="match status" value="1"/>
</dbReference>
<dbReference type="GO" id="GO:0020037">
    <property type="term" value="F:heme binding"/>
    <property type="evidence" value="ECO:0007669"/>
    <property type="project" value="InterPro"/>
</dbReference>
<organism evidence="12 13">
    <name type="scientific">Klebsormidium nitens</name>
    <name type="common">Green alga</name>
    <name type="synonym">Ulothrix nitens</name>
    <dbReference type="NCBI Taxonomy" id="105231"/>
    <lineage>
        <taxon>Eukaryota</taxon>
        <taxon>Viridiplantae</taxon>
        <taxon>Streptophyta</taxon>
        <taxon>Klebsormidiophyceae</taxon>
        <taxon>Klebsormidiales</taxon>
        <taxon>Klebsormidiaceae</taxon>
        <taxon>Klebsormidium</taxon>
    </lineage>
</organism>
<evidence type="ECO:0000313" key="12">
    <source>
        <dbReference type="EMBL" id="GAQ78371.1"/>
    </source>
</evidence>
<dbReference type="GO" id="GO:0019825">
    <property type="term" value="F:oxygen binding"/>
    <property type="evidence" value="ECO:0000318"/>
    <property type="project" value="GO_Central"/>
</dbReference>
<dbReference type="Pfam" id="PF00042">
    <property type="entry name" value="Globin"/>
    <property type="match status" value="1"/>
</dbReference>
<evidence type="ECO:0000256" key="7">
    <source>
        <dbReference type="ARBA" id="ARBA00022723"/>
    </source>
</evidence>
<feature type="region of interest" description="Disordered" evidence="10">
    <location>
        <begin position="177"/>
        <end position="203"/>
    </location>
</feature>
<evidence type="ECO:0000256" key="8">
    <source>
        <dbReference type="ARBA" id="ARBA00023004"/>
    </source>
</evidence>
<keyword evidence="7" id="KW-0479">Metal-binding</keyword>
<evidence type="ECO:0000256" key="6">
    <source>
        <dbReference type="ARBA" id="ARBA00022617"/>
    </source>
</evidence>
<dbReference type="GO" id="GO:0001666">
    <property type="term" value="P:response to hypoxia"/>
    <property type="evidence" value="ECO:0000318"/>
    <property type="project" value="GO_Central"/>
</dbReference>
<evidence type="ECO:0000256" key="1">
    <source>
        <dbReference type="ARBA" id="ARBA00004123"/>
    </source>
</evidence>
<protein>
    <submittedName>
        <fullName evidence="12">Non-symbiotic hemoglobin</fullName>
    </submittedName>
</protein>
<dbReference type="InterPro" id="IPR044399">
    <property type="entry name" value="Mb-like_M"/>
</dbReference>
<dbReference type="SUPFAM" id="SSF46458">
    <property type="entry name" value="Globin-like"/>
    <property type="match status" value="1"/>
</dbReference>
<comment type="subunit">
    <text evidence="4">Homodimer.</text>
</comment>
<dbReference type="OrthoDB" id="436496at2759"/>
<dbReference type="InterPro" id="IPR009050">
    <property type="entry name" value="Globin-like_sf"/>
</dbReference>
<evidence type="ECO:0000256" key="4">
    <source>
        <dbReference type="ARBA" id="ARBA00011738"/>
    </source>
</evidence>
<dbReference type="GO" id="GO:0005737">
    <property type="term" value="C:cytoplasm"/>
    <property type="evidence" value="ECO:0007669"/>
    <property type="project" value="UniProtKB-SubCell"/>
</dbReference>
<comment type="subcellular location">
    <subcellularLocation>
        <location evidence="2">Cytoplasm</location>
    </subcellularLocation>
    <subcellularLocation>
        <location evidence="1">Nucleus</location>
    </subcellularLocation>
</comment>
<name>A0A1Y1HN04_KLENI</name>
<dbReference type="GO" id="GO:0005634">
    <property type="term" value="C:nucleus"/>
    <property type="evidence" value="ECO:0007669"/>
    <property type="project" value="UniProtKB-SubCell"/>
</dbReference>
<keyword evidence="5" id="KW-0963">Cytoplasm</keyword>
<dbReference type="InterPro" id="IPR012292">
    <property type="entry name" value="Globin/Proto"/>
</dbReference>
<evidence type="ECO:0000256" key="5">
    <source>
        <dbReference type="ARBA" id="ARBA00022490"/>
    </source>
</evidence>
<evidence type="ECO:0000256" key="3">
    <source>
        <dbReference type="ARBA" id="ARBA00007609"/>
    </source>
</evidence>
<accession>A0A1Y1HN04</accession>
<evidence type="ECO:0000313" key="13">
    <source>
        <dbReference type="Proteomes" id="UP000054558"/>
    </source>
</evidence>
<proteinExistence type="inferred from homology"/>
<dbReference type="PRINTS" id="PR00188">
    <property type="entry name" value="PLANTGLOBIN"/>
</dbReference>
<dbReference type="STRING" id="105231.A0A1Y1HN04"/>
<evidence type="ECO:0000259" key="11">
    <source>
        <dbReference type="PROSITE" id="PS01033"/>
    </source>
</evidence>
<keyword evidence="9" id="KW-0539">Nucleus</keyword>
<dbReference type="Proteomes" id="UP000054558">
    <property type="component" value="Unassembled WGS sequence"/>
</dbReference>
<dbReference type="AlphaFoldDB" id="A0A1Y1HN04"/>
<dbReference type="PROSITE" id="PS01033">
    <property type="entry name" value="GLOBIN"/>
    <property type="match status" value="1"/>
</dbReference>
<evidence type="ECO:0000256" key="2">
    <source>
        <dbReference type="ARBA" id="ARBA00004496"/>
    </source>
</evidence>
<reference evidence="12 13" key="1">
    <citation type="journal article" date="2014" name="Nat. Commun.">
        <title>Klebsormidium flaccidum genome reveals primary factors for plant terrestrial adaptation.</title>
        <authorList>
            <person name="Hori K."/>
            <person name="Maruyama F."/>
            <person name="Fujisawa T."/>
            <person name="Togashi T."/>
            <person name="Yamamoto N."/>
            <person name="Seo M."/>
            <person name="Sato S."/>
            <person name="Yamada T."/>
            <person name="Mori H."/>
            <person name="Tajima N."/>
            <person name="Moriyama T."/>
            <person name="Ikeuchi M."/>
            <person name="Watanabe M."/>
            <person name="Wada H."/>
            <person name="Kobayashi K."/>
            <person name="Saito M."/>
            <person name="Masuda T."/>
            <person name="Sasaki-Sekimoto Y."/>
            <person name="Mashiguchi K."/>
            <person name="Awai K."/>
            <person name="Shimojima M."/>
            <person name="Masuda S."/>
            <person name="Iwai M."/>
            <person name="Nobusawa T."/>
            <person name="Narise T."/>
            <person name="Kondo S."/>
            <person name="Saito H."/>
            <person name="Sato R."/>
            <person name="Murakawa M."/>
            <person name="Ihara Y."/>
            <person name="Oshima-Yamada Y."/>
            <person name="Ohtaka K."/>
            <person name="Satoh M."/>
            <person name="Sonobe K."/>
            <person name="Ishii M."/>
            <person name="Ohtani R."/>
            <person name="Kanamori-Sato M."/>
            <person name="Honoki R."/>
            <person name="Miyazaki D."/>
            <person name="Mochizuki H."/>
            <person name="Umetsu J."/>
            <person name="Higashi K."/>
            <person name="Shibata D."/>
            <person name="Kamiya Y."/>
            <person name="Sato N."/>
            <person name="Nakamura Y."/>
            <person name="Tabata S."/>
            <person name="Ida S."/>
            <person name="Kurokawa K."/>
            <person name="Ohta H."/>
        </authorList>
    </citation>
    <scope>NUCLEOTIDE SEQUENCE [LARGE SCALE GENOMIC DNA]</scope>
    <source>
        <strain evidence="12 13">NIES-2285</strain>
    </source>
</reference>
<evidence type="ECO:0000256" key="10">
    <source>
        <dbReference type="SAM" id="MobiDB-lite"/>
    </source>
</evidence>
<keyword evidence="6" id="KW-0349">Heme</keyword>
<dbReference type="GO" id="GO:0046872">
    <property type="term" value="F:metal ion binding"/>
    <property type="evidence" value="ECO:0007669"/>
    <property type="project" value="UniProtKB-KW"/>
</dbReference>
<keyword evidence="8" id="KW-0408">Iron</keyword>
<dbReference type="GO" id="GO:0015671">
    <property type="term" value="P:oxygen transport"/>
    <property type="evidence" value="ECO:0000318"/>
    <property type="project" value="GO_Central"/>
</dbReference>
<dbReference type="GO" id="GO:0005344">
    <property type="term" value="F:oxygen carrier activity"/>
    <property type="evidence" value="ECO:0000318"/>
    <property type="project" value="GO_Central"/>
</dbReference>
<dbReference type="InterPro" id="IPR000971">
    <property type="entry name" value="Globin"/>
</dbReference>
<keyword evidence="13" id="KW-1185">Reference proteome</keyword>